<gene>
    <name evidence="2" type="ORF">E2C01_023550</name>
</gene>
<reference evidence="2 3" key="1">
    <citation type="submission" date="2019-05" db="EMBL/GenBank/DDBJ databases">
        <title>Another draft genome of Portunus trituberculatus and its Hox gene families provides insights of decapod evolution.</title>
        <authorList>
            <person name="Jeong J.-H."/>
            <person name="Song I."/>
            <person name="Kim S."/>
            <person name="Choi T."/>
            <person name="Kim D."/>
            <person name="Ryu S."/>
            <person name="Kim W."/>
        </authorList>
    </citation>
    <scope>NUCLEOTIDE SEQUENCE [LARGE SCALE GENOMIC DNA]</scope>
    <source>
        <tissue evidence="2">Muscle</tissue>
    </source>
</reference>
<feature type="region of interest" description="Disordered" evidence="1">
    <location>
        <begin position="1"/>
        <end position="55"/>
    </location>
</feature>
<comment type="caution">
    <text evidence="2">The sequence shown here is derived from an EMBL/GenBank/DDBJ whole genome shotgun (WGS) entry which is preliminary data.</text>
</comment>
<dbReference type="Proteomes" id="UP000324222">
    <property type="component" value="Unassembled WGS sequence"/>
</dbReference>
<proteinExistence type="predicted"/>
<feature type="compositionally biased region" description="Basic and acidic residues" evidence="1">
    <location>
        <begin position="13"/>
        <end position="23"/>
    </location>
</feature>
<keyword evidence="3" id="KW-1185">Reference proteome</keyword>
<dbReference type="EMBL" id="VSRR010002225">
    <property type="protein sequence ID" value="MPC30289.1"/>
    <property type="molecule type" value="Genomic_DNA"/>
</dbReference>
<evidence type="ECO:0000313" key="3">
    <source>
        <dbReference type="Proteomes" id="UP000324222"/>
    </source>
</evidence>
<sequence>MEEEGEQGNGGRENSKGGARDQGADVGRIKHSRTNNILKARGRRAPPTSHLGAATTRQGMSDYNLRCLHTPPAARAGTWKDS</sequence>
<dbReference type="AlphaFoldDB" id="A0A5B7EA55"/>
<accession>A0A5B7EA55</accession>
<evidence type="ECO:0000313" key="2">
    <source>
        <dbReference type="EMBL" id="MPC30289.1"/>
    </source>
</evidence>
<evidence type="ECO:0000256" key="1">
    <source>
        <dbReference type="SAM" id="MobiDB-lite"/>
    </source>
</evidence>
<organism evidence="2 3">
    <name type="scientific">Portunus trituberculatus</name>
    <name type="common">Swimming crab</name>
    <name type="synonym">Neptunus trituberculatus</name>
    <dbReference type="NCBI Taxonomy" id="210409"/>
    <lineage>
        <taxon>Eukaryota</taxon>
        <taxon>Metazoa</taxon>
        <taxon>Ecdysozoa</taxon>
        <taxon>Arthropoda</taxon>
        <taxon>Crustacea</taxon>
        <taxon>Multicrustacea</taxon>
        <taxon>Malacostraca</taxon>
        <taxon>Eumalacostraca</taxon>
        <taxon>Eucarida</taxon>
        <taxon>Decapoda</taxon>
        <taxon>Pleocyemata</taxon>
        <taxon>Brachyura</taxon>
        <taxon>Eubrachyura</taxon>
        <taxon>Portunoidea</taxon>
        <taxon>Portunidae</taxon>
        <taxon>Portuninae</taxon>
        <taxon>Portunus</taxon>
    </lineage>
</organism>
<name>A0A5B7EA55_PORTR</name>
<protein>
    <submittedName>
        <fullName evidence="2">Uncharacterized protein</fullName>
    </submittedName>
</protein>